<dbReference type="InterPro" id="IPR013324">
    <property type="entry name" value="RNA_pol_sigma_r3/r4-like"/>
</dbReference>
<dbReference type="SUPFAM" id="SSF88946">
    <property type="entry name" value="Sigma2 domain of RNA polymerase sigma factors"/>
    <property type="match status" value="1"/>
</dbReference>
<keyword evidence="4" id="KW-0804">Transcription</keyword>
<dbReference type="NCBIfam" id="TIGR02937">
    <property type="entry name" value="sigma70-ECF"/>
    <property type="match status" value="1"/>
</dbReference>
<sequence length="201" mass="23248">MTKYASATWTDETLIDLIRVKEDRVAFSELYNRYWEKIFLLAANALNSKEEAEECVQDIFCSLWNRRETLKLKYSLYTYLAVAVKYRVINILDSAFHKRKRTQNVDLVENDIYSPSAETLLLEKELFAKLENAIAELPEKCRLVFKMSREDLKTHKEIAAELNISTKTVNNHLTKAIKDLGDKMSASSIAFIVGGCIHRLF</sequence>
<name>A0ABV0BNG8_9SPHI</name>
<protein>
    <submittedName>
        <fullName evidence="7">RNA polymerase sigma-70 factor</fullName>
    </submittedName>
</protein>
<gene>
    <name evidence="7" type="ORF">ABE541_01645</name>
</gene>
<evidence type="ECO:0000259" key="5">
    <source>
        <dbReference type="Pfam" id="PF04542"/>
    </source>
</evidence>
<dbReference type="InterPro" id="IPR014327">
    <property type="entry name" value="RNA_pol_sigma70_bacteroid"/>
</dbReference>
<dbReference type="PANTHER" id="PTHR43133">
    <property type="entry name" value="RNA POLYMERASE ECF-TYPE SIGMA FACTO"/>
    <property type="match status" value="1"/>
</dbReference>
<feature type="domain" description="RNA polymerase sigma-70 region 2" evidence="5">
    <location>
        <begin position="30"/>
        <end position="91"/>
    </location>
</feature>
<dbReference type="InterPro" id="IPR039425">
    <property type="entry name" value="RNA_pol_sigma-70-like"/>
</dbReference>
<dbReference type="InterPro" id="IPR007627">
    <property type="entry name" value="RNA_pol_sigma70_r2"/>
</dbReference>
<evidence type="ECO:0000313" key="8">
    <source>
        <dbReference type="Proteomes" id="UP001409291"/>
    </source>
</evidence>
<dbReference type="Pfam" id="PF04542">
    <property type="entry name" value="Sigma70_r2"/>
    <property type="match status" value="1"/>
</dbReference>
<evidence type="ECO:0000256" key="2">
    <source>
        <dbReference type="ARBA" id="ARBA00023015"/>
    </source>
</evidence>
<proteinExistence type="inferred from homology"/>
<dbReference type="Gene3D" id="1.10.10.10">
    <property type="entry name" value="Winged helix-like DNA-binding domain superfamily/Winged helix DNA-binding domain"/>
    <property type="match status" value="1"/>
</dbReference>
<dbReference type="NCBIfam" id="TIGR02985">
    <property type="entry name" value="Sig70_bacteroi1"/>
    <property type="match status" value="1"/>
</dbReference>
<dbReference type="RefSeq" id="WP_208699373.1">
    <property type="nucleotide sequence ID" value="NZ_JBDJLH010000005.1"/>
</dbReference>
<organism evidence="7 8">
    <name type="scientific">Sphingobacterium kitahiroshimense</name>
    <dbReference type="NCBI Taxonomy" id="470446"/>
    <lineage>
        <taxon>Bacteria</taxon>
        <taxon>Pseudomonadati</taxon>
        <taxon>Bacteroidota</taxon>
        <taxon>Sphingobacteriia</taxon>
        <taxon>Sphingobacteriales</taxon>
        <taxon>Sphingobacteriaceae</taxon>
        <taxon>Sphingobacterium</taxon>
    </lineage>
</organism>
<dbReference type="InterPro" id="IPR013325">
    <property type="entry name" value="RNA_pol_sigma_r2"/>
</dbReference>
<reference evidence="7 8" key="1">
    <citation type="submission" date="2024-04" db="EMBL/GenBank/DDBJ databases">
        <title>WGS of bacteria from Torrens River.</title>
        <authorList>
            <person name="Wyrsch E.R."/>
            <person name="Drigo B."/>
        </authorList>
    </citation>
    <scope>NUCLEOTIDE SEQUENCE [LARGE SCALE GENOMIC DNA]</scope>
    <source>
        <strain evidence="7 8">TWI391</strain>
    </source>
</reference>
<keyword evidence="8" id="KW-1185">Reference proteome</keyword>
<dbReference type="InterPro" id="IPR013249">
    <property type="entry name" value="RNA_pol_sigma70_r4_t2"/>
</dbReference>
<keyword evidence="3" id="KW-0731">Sigma factor</keyword>
<feature type="domain" description="RNA polymerase sigma factor 70 region 4 type 2" evidence="6">
    <location>
        <begin position="129"/>
        <end position="180"/>
    </location>
</feature>
<accession>A0ABV0BNG8</accession>
<evidence type="ECO:0000313" key="7">
    <source>
        <dbReference type="EMBL" id="MEN5375955.1"/>
    </source>
</evidence>
<dbReference type="SUPFAM" id="SSF88659">
    <property type="entry name" value="Sigma3 and sigma4 domains of RNA polymerase sigma factors"/>
    <property type="match status" value="1"/>
</dbReference>
<comment type="similarity">
    <text evidence="1">Belongs to the sigma-70 factor family. ECF subfamily.</text>
</comment>
<dbReference type="PANTHER" id="PTHR43133:SF46">
    <property type="entry name" value="RNA POLYMERASE SIGMA-70 FACTOR ECF SUBFAMILY"/>
    <property type="match status" value="1"/>
</dbReference>
<evidence type="ECO:0000256" key="1">
    <source>
        <dbReference type="ARBA" id="ARBA00010641"/>
    </source>
</evidence>
<evidence type="ECO:0000256" key="4">
    <source>
        <dbReference type="ARBA" id="ARBA00023163"/>
    </source>
</evidence>
<evidence type="ECO:0000256" key="3">
    <source>
        <dbReference type="ARBA" id="ARBA00023082"/>
    </source>
</evidence>
<comment type="caution">
    <text evidence="7">The sequence shown here is derived from an EMBL/GenBank/DDBJ whole genome shotgun (WGS) entry which is preliminary data.</text>
</comment>
<keyword evidence="2" id="KW-0805">Transcription regulation</keyword>
<dbReference type="Proteomes" id="UP001409291">
    <property type="component" value="Unassembled WGS sequence"/>
</dbReference>
<dbReference type="InterPro" id="IPR014284">
    <property type="entry name" value="RNA_pol_sigma-70_dom"/>
</dbReference>
<evidence type="ECO:0000259" key="6">
    <source>
        <dbReference type="Pfam" id="PF08281"/>
    </source>
</evidence>
<dbReference type="EMBL" id="JBDJNQ010000001">
    <property type="protein sequence ID" value="MEN5375955.1"/>
    <property type="molecule type" value="Genomic_DNA"/>
</dbReference>
<dbReference type="Pfam" id="PF08281">
    <property type="entry name" value="Sigma70_r4_2"/>
    <property type="match status" value="1"/>
</dbReference>
<dbReference type="InterPro" id="IPR036388">
    <property type="entry name" value="WH-like_DNA-bd_sf"/>
</dbReference>
<dbReference type="CDD" id="cd06171">
    <property type="entry name" value="Sigma70_r4"/>
    <property type="match status" value="1"/>
</dbReference>
<dbReference type="Gene3D" id="1.10.1740.10">
    <property type="match status" value="1"/>
</dbReference>